<dbReference type="InterPro" id="IPR020818">
    <property type="entry name" value="Chaperonin_GroES"/>
</dbReference>
<protein>
    <recommendedName>
        <fullName evidence="3">10 kDa chaperonin</fullName>
    </recommendedName>
</protein>
<evidence type="ECO:0000256" key="2">
    <source>
        <dbReference type="ARBA" id="ARBA00023186"/>
    </source>
</evidence>
<comment type="caution">
    <text evidence="4">The sequence shown here is derived from an EMBL/GenBank/DDBJ whole genome shotgun (WGS) entry which is preliminary data.</text>
</comment>
<dbReference type="EMBL" id="BSUY01000006">
    <property type="protein sequence ID" value="GMA84743.1"/>
    <property type="molecule type" value="Genomic_DNA"/>
</dbReference>
<dbReference type="SUPFAM" id="SSF50129">
    <property type="entry name" value="GroES-like"/>
    <property type="match status" value="1"/>
</dbReference>
<dbReference type="CDD" id="cd00320">
    <property type="entry name" value="cpn10"/>
    <property type="match status" value="1"/>
</dbReference>
<evidence type="ECO:0000313" key="5">
    <source>
        <dbReference type="Proteomes" id="UP001157046"/>
    </source>
</evidence>
<keyword evidence="2 3" id="KW-0143">Chaperone</keyword>
<accession>A0ABQ6J984</accession>
<dbReference type="InterPro" id="IPR018369">
    <property type="entry name" value="Chaprnonin_Cpn10_CS"/>
</dbReference>
<dbReference type="SMART" id="SM00883">
    <property type="entry name" value="Cpn10"/>
    <property type="match status" value="1"/>
</dbReference>
<dbReference type="InterPro" id="IPR037124">
    <property type="entry name" value="Chaperonin_GroES_sf"/>
</dbReference>
<dbReference type="Gene3D" id="2.30.33.40">
    <property type="entry name" value="GroES chaperonin"/>
    <property type="match status" value="1"/>
</dbReference>
<comment type="similarity">
    <text evidence="1 3">Belongs to the GroES chaperonin family.</text>
</comment>
<dbReference type="PANTHER" id="PTHR10772:SF58">
    <property type="entry name" value="CO-CHAPERONIN GROES"/>
    <property type="match status" value="1"/>
</dbReference>
<proteinExistence type="inferred from homology"/>
<reference evidence="5" key="1">
    <citation type="journal article" date="2019" name="Int. J. Syst. Evol. Microbiol.">
        <title>The Global Catalogue of Microorganisms (GCM) 10K type strain sequencing project: providing services to taxonomists for standard genome sequencing and annotation.</title>
        <authorList>
            <consortium name="The Broad Institute Genomics Platform"/>
            <consortium name="The Broad Institute Genome Sequencing Center for Infectious Disease"/>
            <person name="Wu L."/>
            <person name="Ma J."/>
        </authorList>
    </citation>
    <scope>NUCLEOTIDE SEQUENCE [LARGE SCALE GENOMIC DNA]</scope>
    <source>
        <strain evidence="5">NBRC 102030</strain>
    </source>
</reference>
<evidence type="ECO:0000313" key="4">
    <source>
        <dbReference type="EMBL" id="GMA84743.1"/>
    </source>
</evidence>
<sequence>MNLRPLHDRVIVRRMEEETMSAGGIVIPDNAAEKPSRGEILAAGDGKVADSGEVRPLAVKVGDKYCLANMPVLKLRLTVKNC</sequence>
<keyword evidence="5" id="KW-1185">Reference proteome</keyword>
<comment type="function">
    <text evidence="3">Together with the chaperonin GroEL, plays an essential role in assisting protein folding. The GroEL-GroES system forms a nano-cage that allows encapsulation of the non-native substrate proteins and provides a physical environment optimized to promote and accelerate protein folding. GroES binds to the apical surface of the GroEL ring, thereby capping the opening of the GroEL channel.</text>
</comment>
<organism evidence="4 5">
    <name type="scientific">Shewanella glacialipiscicola</name>
    <dbReference type="NCBI Taxonomy" id="614069"/>
    <lineage>
        <taxon>Bacteria</taxon>
        <taxon>Pseudomonadati</taxon>
        <taxon>Pseudomonadota</taxon>
        <taxon>Gammaproteobacteria</taxon>
        <taxon>Alteromonadales</taxon>
        <taxon>Shewanellaceae</taxon>
        <taxon>Shewanella</taxon>
    </lineage>
</organism>
<dbReference type="Pfam" id="PF00166">
    <property type="entry name" value="Cpn10"/>
    <property type="match status" value="1"/>
</dbReference>
<name>A0ABQ6J984_9GAMM</name>
<dbReference type="Proteomes" id="UP001157046">
    <property type="component" value="Unassembled WGS sequence"/>
</dbReference>
<gene>
    <name evidence="4" type="ORF">GCM10025855_42780</name>
</gene>
<dbReference type="PRINTS" id="PR00297">
    <property type="entry name" value="CHAPERONIN10"/>
</dbReference>
<dbReference type="PANTHER" id="PTHR10772">
    <property type="entry name" value="10 KDA HEAT SHOCK PROTEIN"/>
    <property type="match status" value="1"/>
</dbReference>
<comment type="subunit">
    <text evidence="3">Heptamer of 7 subunits arranged in a ring.</text>
</comment>
<evidence type="ECO:0000256" key="3">
    <source>
        <dbReference type="RuleBase" id="RU000535"/>
    </source>
</evidence>
<evidence type="ECO:0000256" key="1">
    <source>
        <dbReference type="ARBA" id="ARBA00006975"/>
    </source>
</evidence>
<dbReference type="PROSITE" id="PS00681">
    <property type="entry name" value="CHAPERONINS_CPN10"/>
    <property type="match status" value="1"/>
</dbReference>
<dbReference type="InterPro" id="IPR011032">
    <property type="entry name" value="GroES-like_sf"/>
</dbReference>